<evidence type="ECO:0000313" key="4">
    <source>
        <dbReference type="Proteomes" id="UP000050525"/>
    </source>
</evidence>
<evidence type="ECO:0000256" key="2">
    <source>
        <dbReference type="SAM" id="SignalP"/>
    </source>
</evidence>
<feature type="region of interest" description="Disordered" evidence="1">
    <location>
        <begin position="54"/>
        <end position="74"/>
    </location>
</feature>
<accession>A0A151LYR1</accession>
<evidence type="ECO:0000256" key="1">
    <source>
        <dbReference type="SAM" id="MobiDB-lite"/>
    </source>
</evidence>
<protein>
    <submittedName>
        <fullName evidence="3">Uncharacterized protein</fullName>
    </submittedName>
</protein>
<reference evidence="3 4" key="1">
    <citation type="journal article" date="2012" name="Genome Biol.">
        <title>Sequencing three crocodilian genomes to illuminate the evolution of archosaurs and amniotes.</title>
        <authorList>
            <person name="St John J.A."/>
            <person name="Braun E.L."/>
            <person name="Isberg S.R."/>
            <person name="Miles L.G."/>
            <person name="Chong A.Y."/>
            <person name="Gongora J."/>
            <person name="Dalzell P."/>
            <person name="Moran C."/>
            <person name="Bed'hom B."/>
            <person name="Abzhanov A."/>
            <person name="Burgess S.C."/>
            <person name="Cooksey A.M."/>
            <person name="Castoe T.A."/>
            <person name="Crawford N.G."/>
            <person name="Densmore L.D."/>
            <person name="Drew J.C."/>
            <person name="Edwards S.V."/>
            <person name="Faircloth B.C."/>
            <person name="Fujita M.K."/>
            <person name="Greenwold M.J."/>
            <person name="Hoffmann F.G."/>
            <person name="Howard J.M."/>
            <person name="Iguchi T."/>
            <person name="Janes D.E."/>
            <person name="Khan S.Y."/>
            <person name="Kohno S."/>
            <person name="de Koning A.J."/>
            <person name="Lance S.L."/>
            <person name="McCarthy F.M."/>
            <person name="McCormack J.E."/>
            <person name="Merchant M.E."/>
            <person name="Peterson D.G."/>
            <person name="Pollock D.D."/>
            <person name="Pourmand N."/>
            <person name="Raney B.J."/>
            <person name="Roessler K.A."/>
            <person name="Sanford J.R."/>
            <person name="Sawyer R.H."/>
            <person name="Schmidt C.J."/>
            <person name="Triplett E.W."/>
            <person name="Tuberville T.D."/>
            <person name="Venegas-Anaya M."/>
            <person name="Howard J.T."/>
            <person name="Jarvis E.D."/>
            <person name="Guillette L.J.Jr."/>
            <person name="Glenn T.C."/>
            <person name="Green R.E."/>
            <person name="Ray D.A."/>
        </authorList>
    </citation>
    <scope>NUCLEOTIDE SEQUENCE [LARGE SCALE GENOMIC DNA]</scope>
    <source>
        <strain evidence="3">KSC_2009_1</strain>
    </source>
</reference>
<sequence>MENICLIFILFATASWDITSSADTQNQSQIFLPYINRSNRITLTLMRTGPVTSVGAFPDSPGKQTPGMNSFKKK</sequence>
<dbReference type="Proteomes" id="UP000050525">
    <property type="component" value="Unassembled WGS sequence"/>
</dbReference>
<feature type="chain" id="PRO_5007584582" evidence="2">
    <location>
        <begin position="22"/>
        <end position="74"/>
    </location>
</feature>
<keyword evidence="2" id="KW-0732">Signal</keyword>
<name>A0A151LYR1_ALLMI</name>
<organism evidence="3 4">
    <name type="scientific">Alligator mississippiensis</name>
    <name type="common">American alligator</name>
    <dbReference type="NCBI Taxonomy" id="8496"/>
    <lineage>
        <taxon>Eukaryota</taxon>
        <taxon>Metazoa</taxon>
        <taxon>Chordata</taxon>
        <taxon>Craniata</taxon>
        <taxon>Vertebrata</taxon>
        <taxon>Euteleostomi</taxon>
        <taxon>Archelosauria</taxon>
        <taxon>Archosauria</taxon>
        <taxon>Crocodylia</taxon>
        <taxon>Alligatoridae</taxon>
        <taxon>Alligatorinae</taxon>
        <taxon>Alligator</taxon>
    </lineage>
</organism>
<proteinExistence type="predicted"/>
<gene>
    <name evidence="3" type="ORF">Y1Q_0020011</name>
</gene>
<keyword evidence="4" id="KW-1185">Reference proteome</keyword>
<comment type="caution">
    <text evidence="3">The sequence shown here is derived from an EMBL/GenBank/DDBJ whole genome shotgun (WGS) entry which is preliminary data.</text>
</comment>
<feature type="signal peptide" evidence="2">
    <location>
        <begin position="1"/>
        <end position="21"/>
    </location>
</feature>
<dbReference type="EMBL" id="AKHW03007000">
    <property type="protein sequence ID" value="KYO17381.1"/>
    <property type="molecule type" value="Genomic_DNA"/>
</dbReference>
<dbReference type="AlphaFoldDB" id="A0A151LYR1"/>
<evidence type="ECO:0000313" key="3">
    <source>
        <dbReference type="EMBL" id="KYO17381.1"/>
    </source>
</evidence>